<dbReference type="InterPro" id="IPR015947">
    <property type="entry name" value="PUA-like_sf"/>
</dbReference>
<protein>
    <submittedName>
        <fullName evidence="2">EVE domain-containing protein</fullName>
    </submittedName>
</protein>
<dbReference type="RefSeq" id="WP_189318848.1">
    <property type="nucleotide sequence ID" value="NZ_FXTU01000002.1"/>
</dbReference>
<evidence type="ECO:0000313" key="2">
    <source>
        <dbReference type="EMBL" id="SMP08931.1"/>
    </source>
</evidence>
<evidence type="ECO:0000259" key="1">
    <source>
        <dbReference type="Pfam" id="PF01878"/>
    </source>
</evidence>
<comment type="caution">
    <text evidence="2">The sequence shown here is derived from an EMBL/GenBank/DDBJ whole genome shotgun (WGS) entry which is preliminary data.</text>
</comment>
<gene>
    <name evidence="2" type="ORF">SAMN06265361_10264</name>
</gene>
<sequence length="148" mass="17626">MVEQNLTAWIFQYNPKLGFDLMQHLKQRNSRPSRPDTWSVNQHRQRIKQGDEIYFWKTQPNAGVYVIGRVMRDPFTIHEYDRFGGVKCHVRFDYVLNQPVLRKHLSQDPEFANLSILRNPKGTNFPVSAAERKAFWEWFQFVGLTPCR</sequence>
<dbReference type="Pfam" id="PF01878">
    <property type="entry name" value="EVE"/>
    <property type="match status" value="1"/>
</dbReference>
<dbReference type="Proteomes" id="UP001157946">
    <property type="component" value="Unassembled WGS sequence"/>
</dbReference>
<evidence type="ECO:0000313" key="3">
    <source>
        <dbReference type="Proteomes" id="UP001157946"/>
    </source>
</evidence>
<dbReference type="InterPro" id="IPR002740">
    <property type="entry name" value="EVE_domain"/>
</dbReference>
<dbReference type="Gene3D" id="3.10.590.10">
    <property type="entry name" value="ph1033 like domains"/>
    <property type="match status" value="1"/>
</dbReference>
<proteinExistence type="predicted"/>
<organism evidence="2 3">
    <name type="scientific">Laceyella tengchongensis</name>
    <dbReference type="NCBI Taxonomy" id="574699"/>
    <lineage>
        <taxon>Bacteria</taxon>
        <taxon>Bacillati</taxon>
        <taxon>Bacillota</taxon>
        <taxon>Bacilli</taxon>
        <taxon>Bacillales</taxon>
        <taxon>Thermoactinomycetaceae</taxon>
        <taxon>Laceyella</taxon>
    </lineage>
</organism>
<reference evidence="2" key="1">
    <citation type="submission" date="2017-05" db="EMBL/GenBank/DDBJ databases">
        <authorList>
            <person name="Varghese N."/>
            <person name="Submissions S."/>
        </authorList>
    </citation>
    <scope>NUCLEOTIDE SEQUENCE</scope>
    <source>
        <strain evidence="2">DSM 45262</strain>
    </source>
</reference>
<accession>A0AA45WKV1</accession>
<name>A0AA45WKV1_9BACL</name>
<feature type="domain" description="EVE" evidence="1">
    <location>
        <begin position="9"/>
        <end position="133"/>
    </location>
</feature>
<keyword evidence="3" id="KW-1185">Reference proteome</keyword>
<dbReference type="AlphaFoldDB" id="A0AA45WKV1"/>
<dbReference type="EMBL" id="FXTU01000002">
    <property type="protein sequence ID" value="SMP08931.1"/>
    <property type="molecule type" value="Genomic_DNA"/>
</dbReference>
<dbReference type="SUPFAM" id="SSF88697">
    <property type="entry name" value="PUA domain-like"/>
    <property type="match status" value="1"/>
</dbReference>